<organism evidence="1 2">
    <name type="scientific">Cucurbita argyrosperma subsp. sororia</name>
    <dbReference type="NCBI Taxonomy" id="37648"/>
    <lineage>
        <taxon>Eukaryota</taxon>
        <taxon>Viridiplantae</taxon>
        <taxon>Streptophyta</taxon>
        <taxon>Embryophyta</taxon>
        <taxon>Tracheophyta</taxon>
        <taxon>Spermatophyta</taxon>
        <taxon>Magnoliopsida</taxon>
        <taxon>eudicotyledons</taxon>
        <taxon>Gunneridae</taxon>
        <taxon>Pentapetalae</taxon>
        <taxon>rosids</taxon>
        <taxon>fabids</taxon>
        <taxon>Cucurbitales</taxon>
        <taxon>Cucurbitaceae</taxon>
        <taxon>Cucurbiteae</taxon>
        <taxon>Cucurbita</taxon>
    </lineage>
</organism>
<reference evidence="1 2" key="1">
    <citation type="journal article" date="2021" name="Hortic Res">
        <title>The domestication of Cucurbita argyrosperma as revealed by the genome of its wild relative.</title>
        <authorList>
            <person name="Barrera-Redondo J."/>
            <person name="Sanchez-de la Vega G."/>
            <person name="Aguirre-Liguori J.A."/>
            <person name="Castellanos-Morales G."/>
            <person name="Gutierrez-Guerrero Y.T."/>
            <person name="Aguirre-Dugua X."/>
            <person name="Aguirre-Planter E."/>
            <person name="Tenaillon M.I."/>
            <person name="Lira-Saade R."/>
            <person name="Eguiarte L.E."/>
        </authorList>
    </citation>
    <scope>NUCLEOTIDE SEQUENCE [LARGE SCALE GENOMIC DNA]</scope>
    <source>
        <strain evidence="1">JBR-2021</strain>
    </source>
</reference>
<evidence type="ECO:0000313" key="1">
    <source>
        <dbReference type="EMBL" id="KAG6571497.1"/>
    </source>
</evidence>
<evidence type="ECO:0000313" key="2">
    <source>
        <dbReference type="Proteomes" id="UP000685013"/>
    </source>
</evidence>
<name>A0AAV6LW94_9ROSI</name>
<proteinExistence type="predicted"/>
<dbReference type="GO" id="GO:0004867">
    <property type="term" value="F:serine-type endopeptidase inhibitor activity"/>
    <property type="evidence" value="ECO:0007669"/>
    <property type="project" value="InterPro"/>
</dbReference>
<feature type="non-terminal residue" evidence="1">
    <location>
        <position position="1"/>
    </location>
</feature>
<protein>
    <submittedName>
        <fullName evidence="1">Uncharacterized protein</fullName>
    </submittedName>
</protein>
<dbReference type="EMBL" id="JAGKQH010000019">
    <property type="protein sequence ID" value="KAG6571497.1"/>
    <property type="molecule type" value="Genomic_DNA"/>
</dbReference>
<dbReference type="GO" id="GO:0009611">
    <property type="term" value="P:response to wounding"/>
    <property type="evidence" value="ECO:0007669"/>
    <property type="project" value="InterPro"/>
</dbReference>
<comment type="caution">
    <text evidence="1">The sequence shown here is derived from an EMBL/GenBank/DDBJ whole genome shotgun (WGS) entry which is preliminary data.</text>
</comment>
<dbReference type="InterPro" id="IPR000864">
    <property type="entry name" value="Prot_inh_pot1"/>
</dbReference>
<sequence>MSENSSWPELVGKDGEEAVKIIQQENPSLDVILMPRGQKWATRDYGPYRVRVFNDDYGKVNSIPRIG</sequence>
<dbReference type="AlphaFoldDB" id="A0AAV6LW94"/>
<gene>
    <name evidence="1" type="ORF">SDJN03_28225</name>
</gene>
<dbReference type="Proteomes" id="UP000685013">
    <property type="component" value="Chromosome 19"/>
</dbReference>
<dbReference type="PANTHER" id="PTHR33091:SF29">
    <property type="entry name" value="SUBTILISIN INHIBITOR 1"/>
    <property type="match status" value="1"/>
</dbReference>
<dbReference type="Pfam" id="PF00280">
    <property type="entry name" value="potato_inhibit"/>
    <property type="match status" value="1"/>
</dbReference>
<dbReference type="PANTHER" id="PTHR33091">
    <property type="entry name" value="PROTEIN, PUTATIVE, EXPRESSED-RELATED"/>
    <property type="match status" value="1"/>
</dbReference>
<keyword evidence="2" id="KW-1185">Reference proteome</keyword>
<dbReference type="PROSITE" id="PS00285">
    <property type="entry name" value="POTATO_INHIBITOR"/>
    <property type="match status" value="1"/>
</dbReference>
<accession>A0AAV6LW94</accession>